<evidence type="ECO:0000313" key="4">
    <source>
        <dbReference type="EMBL" id="MDO1451547.1"/>
    </source>
</evidence>
<name>A0ABT8RHG4_9BACT</name>
<dbReference type="Pfam" id="PF00106">
    <property type="entry name" value="adh_short"/>
    <property type="match status" value="1"/>
</dbReference>
<proteinExistence type="inferred from homology"/>
<dbReference type="InterPro" id="IPR002347">
    <property type="entry name" value="SDR_fam"/>
</dbReference>
<dbReference type="Gene3D" id="3.40.50.720">
    <property type="entry name" value="NAD(P)-binding Rossmann-like Domain"/>
    <property type="match status" value="1"/>
</dbReference>
<dbReference type="RefSeq" id="WP_302042344.1">
    <property type="nucleotide sequence ID" value="NZ_JAUKPO010000066.1"/>
</dbReference>
<organism evidence="4 5">
    <name type="scientific">Rhodocytophaga aerolata</name>
    <dbReference type="NCBI Taxonomy" id="455078"/>
    <lineage>
        <taxon>Bacteria</taxon>
        <taxon>Pseudomonadati</taxon>
        <taxon>Bacteroidota</taxon>
        <taxon>Cytophagia</taxon>
        <taxon>Cytophagales</taxon>
        <taxon>Rhodocytophagaceae</taxon>
        <taxon>Rhodocytophaga</taxon>
    </lineage>
</organism>
<dbReference type="PIRSF" id="PIRSF000126">
    <property type="entry name" value="11-beta-HSD1"/>
    <property type="match status" value="1"/>
</dbReference>
<gene>
    <name evidence="4" type="ORF">Q0590_35065</name>
</gene>
<keyword evidence="5" id="KW-1185">Reference proteome</keyword>
<reference evidence="4" key="1">
    <citation type="submission" date="2023-07" db="EMBL/GenBank/DDBJ databases">
        <title>The genome sequence of Rhodocytophaga aerolata KACC 12507.</title>
        <authorList>
            <person name="Zhang X."/>
        </authorList>
    </citation>
    <scope>NUCLEOTIDE SEQUENCE</scope>
    <source>
        <strain evidence="4">KACC 12507</strain>
    </source>
</reference>
<keyword evidence="2 4" id="KW-0560">Oxidoreductase</keyword>
<evidence type="ECO:0000313" key="5">
    <source>
        <dbReference type="Proteomes" id="UP001168528"/>
    </source>
</evidence>
<dbReference type="PANTHER" id="PTHR44196">
    <property type="entry name" value="DEHYDROGENASE/REDUCTASE SDR FAMILY MEMBER 7B"/>
    <property type="match status" value="1"/>
</dbReference>
<protein>
    <submittedName>
        <fullName evidence="4">SDR family oxidoreductase</fullName>
        <ecNumber evidence="4">1.-.-.-</ecNumber>
    </submittedName>
</protein>
<dbReference type="GO" id="GO:0016491">
    <property type="term" value="F:oxidoreductase activity"/>
    <property type="evidence" value="ECO:0007669"/>
    <property type="project" value="UniProtKB-KW"/>
</dbReference>
<dbReference type="InterPro" id="IPR036291">
    <property type="entry name" value="NAD(P)-bd_dom_sf"/>
</dbReference>
<comment type="caution">
    <text evidence="4">The sequence shown here is derived from an EMBL/GenBank/DDBJ whole genome shotgun (WGS) entry which is preliminary data.</text>
</comment>
<dbReference type="PRINTS" id="PR00081">
    <property type="entry name" value="GDHRDH"/>
</dbReference>
<dbReference type="EMBL" id="JAUKPO010000066">
    <property type="protein sequence ID" value="MDO1451547.1"/>
    <property type="molecule type" value="Genomic_DNA"/>
</dbReference>
<sequence length="221" mass="24292">MNVTLITGATSGIGEALAYQLAGRKHNLLLIARNKQKLKKLCEELAAKNSIEAQYIVADLSEYNAPRYIFEEINKRNLSVNVLVNNAGIGSSGEFVKNDFQSDLDMLQLNNASLVALCQLFLPEMVKRKSGTLINVGSLASFFPSPYMAVYAASKAFVRSFTEALTEECKPYGIHVMLFCPGFTSTNFMNTPANNNEWGKTLVKGAYTQTSEQVAAEIPCR</sequence>
<evidence type="ECO:0000256" key="3">
    <source>
        <dbReference type="RuleBase" id="RU000363"/>
    </source>
</evidence>
<comment type="similarity">
    <text evidence="1 3">Belongs to the short-chain dehydrogenases/reductases (SDR) family.</text>
</comment>
<evidence type="ECO:0000256" key="2">
    <source>
        <dbReference type="ARBA" id="ARBA00023002"/>
    </source>
</evidence>
<dbReference type="PANTHER" id="PTHR44196:SF2">
    <property type="entry name" value="SHORT-CHAIN DEHYDROGENASE-RELATED"/>
    <property type="match status" value="1"/>
</dbReference>
<dbReference type="EC" id="1.-.-.-" evidence="4"/>
<evidence type="ECO:0000256" key="1">
    <source>
        <dbReference type="ARBA" id="ARBA00006484"/>
    </source>
</evidence>
<dbReference type="Proteomes" id="UP001168528">
    <property type="component" value="Unassembled WGS sequence"/>
</dbReference>
<dbReference type="PRINTS" id="PR00080">
    <property type="entry name" value="SDRFAMILY"/>
</dbReference>
<accession>A0ABT8RHG4</accession>
<dbReference type="SUPFAM" id="SSF51735">
    <property type="entry name" value="NAD(P)-binding Rossmann-fold domains"/>
    <property type="match status" value="1"/>
</dbReference>